<comment type="caution">
    <text evidence="14">The sequence shown here is derived from an EMBL/GenBank/DDBJ whole genome shotgun (WGS) entry which is preliminary data.</text>
</comment>
<dbReference type="Proteomes" id="UP000239209">
    <property type="component" value="Unassembled WGS sequence"/>
</dbReference>
<dbReference type="PANTHER" id="PTHR10906">
    <property type="entry name" value="SECY/SEC61-ALPHA FAMILY MEMBER"/>
    <property type="match status" value="1"/>
</dbReference>
<dbReference type="InterPro" id="IPR023201">
    <property type="entry name" value="SecY_dom_sf"/>
</dbReference>
<feature type="transmembrane region" description="Helical" evidence="10">
    <location>
        <begin position="413"/>
        <end position="431"/>
    </location>
</feature>
<evidence type="ECO:0000256" key="2">
    <source>
        <dbReference type="ARBA" id="ARBA00005751"/>
    </source>
</evidence>
<evidence type="ECO:0000256" key="8">
    <source>
        <dbReference type="ARBA" id="ARBA00023136"/>
    </source>
</evidence>
<organism evidence="14 15">
    <name type="scientific">Pseudosporangium ferrugineum</name>
    <dbReference type="NCBI Taxonomy" id="439699"/>
    <lineage>
        <taxon>Bacteria</taxon>
        <taxon>Bacillati</taxon>
        <taxon>Actinomycetota</taxon>
        <taxon>Actinomycetes</taxon>
        <taxon>Micromonosporales</taxon>
        <taxon>Micromonosporaceae</taxon>
        <taxon>Pseudosporangium</taxon>
    </lineage>
</organism>
<dbReference type="RefSeq" id="WP_106130626.1">
    <property type="nucleotide sequence ID" value="NZ_PVZG01000024.1"/>
</dbReference>
<dbReference type="InterPro" id="IPR030659">
    <property type="entry name" value="SecY_CS"/>
</dbReference>
<feature type="transmembrane region" description="Helical" evidence="10">
    <location>
        <begin position="168"/>
        <end position="189"/>
    </location>
</feature>
<evidence type="ECO:0000256" key="3">
    <source>
        <dbReference type="ARBA" id="ARBA00022448"/>
    </source>
</evidence>
<dbReference type="FunFam" id="1.10.3370.10:FF:000001">
    <property type="entry name" value="Preprotein translocase subunit SecY"/>
    <property type="match status" value="1"/>
</dbReference>
<keyword evidence="4 10" id="KW-0812">Transmembrane</keyword>
<dbReference type="HAMAP" id="MF_01465">
    <property type="entry name" value="SecY"/>
    <property type="match status" value="1"/>
</dbReference>
<dbReference type="Pfam" id="PF00344">
    <property type="entry name" value="SecY"/>
    <property type="match status" value="1"/>
</dbReference>
<proteinExistence type="inferred from homology"/>
<dbReference type="PIRSF" id="PIRSF004557">
    <property type="entry name" value="SecY"/>
    <property type="match status" value="1"/>
</dbReference>
<sequence>MLSAFLSAFRTPDLRKKLLFTVAIIAVYRLGATLPSPGVSYTNVRNCLDAVNSSDAGGGVLNLLNLFSGGALLQLSVFALGIMPYITASIILQLLTVVIPRLEQLRKEGQSGQAKITQYTRYLTLGLAVLQSSAFVALARSGQLFAGACPQDQANFAIIPKGIGIPDWLTLTMLVITMTAGTGVVMWLGELITDRGVGNGMSVLIFTSIAARLPGEGWTIKESNGWGKFWLVIALVLLVICAVVFIEQAQRRIPVQYAKRMIGRRMYGGTSTYIPLKVNQAGVVPVIFASSLLYLPQLYLQFFDQNNLKGYQQWIQNYLADPTSWIYIATYFLMIIFFTYFYVSITFNPTEVAENMKKYGGFVPGIRPGKPTADYLDFILSRITLPGALYLGLISVLPNFFFIWLNQQQYQNFPFGGTAVLIMVGVGLETVKQIESQLMQRNYEGFLR</sequence>
<dbReference type="GO" id="GO:0043952">
    <property type="term" value="P:protein transport by the Sec complex"/>
    <property type="evidence" value="ECO:0007669"/>
    <property type="project" value="UniProtKB-UniRule"/>
</dbReference>
<evidence type="ECO:0000313" key="14">
    <source>
        <dbReference type="EMBL" id="PRY20349.1"/>
    </source>
</evidence>
<comment type="subcellular location">
    <subcellularLocation>
        <location evidence="10">Cell membrane</location>
        <topology evidence="10">Multi-pass membrane protein</topology>
    </subcellularLocation>
    <subcellularLocation>
        <location evidence="1 12">Membrane</location>
        <topology evidence="1 12">Multi-pass membrane protein</topology>
    </subcellularLocation>
</comment>
<dbReference type="InterPro" id="IPR026593">
    <property type="entry name" value="SecY"/>
</dbReference>
<dbReference type="SUPFAM" id="SSF103491">
    <property type="entry name" value="Preprotein translocase SecY subunit"/>
    <property type="match status" value="1"/>
</dbReference>
<dbReference type="GO" id="GO:0005886">
    <property type="term" value="C:plasma membrane"/>
    <property type="evidence" value="ECO:0007669"/>
    <property type="project" value="UniProtKB-SubCell"/>
</dbReference>
<dbReference type="NCBIfam" id="TIGR00967">
    <property type="entry name" value="3a0501s007"/>
    <property type="match status" value="1"/>
</dbReference>
<dbReference type="PROSITE" id="PS00755">
    <property type="entry name" value="SECY_1"/>
    <property type="match status" value="1"/>
</dbReference>
<feature type="transmembrane region" description="Helical" evidence="10">
    <location>
        <begin position="324"/>
        <end position="343"/>
    </location>
</feature>
<evidence type="ECO:0000256" key="13">
    <source>
        <dbReference type="RuleBase" id="RU004349"/>
    </source>
</evidence>
<keyword evidence="5 10" id="KW-0653">Protein transport</keyword>
<evidence type="ECO:0000256" key="10">
    <source>
        <dbReference type="HAMAP-Rule" id="MF_01465"/>
    </source>
</evidence>
<feature type="transmembrane region" description="Helical" evidence="10">
    <location>
        <begin position="267"/>
        <end position="295"/>
    </location>
</feature>
<evidence type="ECO:0000256" key="4">
    <source>
        <dbReference type="ARBA" id="ARBA00022692"/>
    </source>
</evidence>
<evidence type="ECO:0000313" key="15">
    <source>
        <dbReference type="Proteomes" id="UP000239209"/>
    </source>
</evidence>
<gene>
    <name evidence="10" type="primary">secY</name>
    <name evidence="14" type="ORF">CLV70_12462</name>
</gene>
<keyword evidence="10" id="KW-1003">Cell membrane</keyword>
<feature type="transmembrane region" description="Helical" evidence="10">
    <location>
        <begin position="119"/>
        <end position="138"/>
    </location>
</feature>
<feature type="transmembrane region" description="Helical" evidence="10">
    <location>
        <begin position="71"/>
        <end position="98"/>
    </location>
</feature>
<keyword evidence="8 10" id="KW-0472">Membrane</keyword>
<evidence type="ECO:0000256" key="12">
    <source>
        <dbReference type="RuleBase" id="RU003484"/>
    </source>
</evidence>
<evidence type="ECO:0000256" key="6">
    <source>
        <dbReference type="ARBA" id="ARBA00022989"/>
    </source>
</evidence>
<name>A0A2T0RGS5_9ACTN</name>
<dbReference type="PRINTS" id="PR00303">
    <property type="entry name" value="SECYTRNLCASE"/>
</dbReference>
<protein>
    <recommendedName>
        <fullName evidence="9 10">Protein translocase subunit SecY</fullName>
    </recommendedName>
</protein>
<comment type="subunit">
    <text evidence="10">Component of the Sec protein translocase complex. Heterotrimer consisting of SecY, SecE and SecG subunits. The heterotrimers can form oligomers, although 1 heterotrimer is thought to be able to translocate proteins. Interacts with the ribosome. Interacts with SecDF, and other proteins may be involved. Interacts with SecA.</text>
</comment>
<keyword evidence="7 10" id="KW-0811">Translocation</keyword>
<evidence type="ECO:0000256" key="9">
    <source>
        <dbReference type="ARBA" id="ARBA00039733"/>
    </source>
</evidence>
<dbReference type="AlphaFoldDB" id="A0A2T0RGS5"/>
<dbReference type="EMBL" id="PVZG01000024">
    <property type="protein sequence ID" value="PRY20349.1"/>
    <property type="molecule type" value="Genomic_DNA"/>
</dbReference>
<feature type="transmembrane region" description="Helical" evidence="10">
    <location>
        <begin position="388"/>
        <end position="407"/>
    </location>
</feature>
<keyword evidence="3 10" id="KW-0813">Transport</keyword>
<comment type="similarity">
    <text evidence="2 10 13">Belongs to the SecY/SEC61-alpha family.</text>
</comment>
<comment type="function">
    <text evidence="10 11">The central subunit of the protein translocation channel SecYEG. Consists of two halves formed by TMs 1-5 and 6-10. These two domains form a lateral gate at the front which open onto the bilayer between TMs 2 and 7, and are clamped together by SecE at the back. The channel is closed by both a pore ring composed of hydrophobic SecY resides and a short helix (helix 2A) on the extracellular side of the membrane which forms a plug. The plug probably moves laterally to allow the channel to open. The ring and the pore may move independently.</text>
</comment>
<accession>A0A2T0RGS5</accession>
<evidence type="ECO:0000256" key="5">
    <source>
        <dbReference type="ARBA" id="ARBA00022927"/>
    </source>
</evidence>
<dbReference type="Gene3D" id="1.10.3370.10">
    <property type="entry name" value="SecY subunit domain"/>
    <property type="match status" value="1"/>
</dbReference>
<dbReference type="InterPro" id="IPR002208">
    <property type="entry name" value="SecY/SEC61-alpha"/>
</dbReference>
<dbReference type="PROSITE" id="PS00756">
    <property type="entry name" value="SECY_2"/>
    <property type="match status" value="1"/>
</dbReference>
<comment type="caution">
    <text evidence="10">Lacks conserved residue(s) required for the propagation of feature annotation.</text>
</comment>
<evidence type="ECO:0000256" key="7">
    <source>
        <dbReference type="ARBA" id="ARBA00023010"/>
    </source>
</evidence>
<reference evidence="14 15" key="1">
    <citation type="submission" date="2018-03" db="EMBL/GenBank/DDBJ databases">
        <title>Genomic Encyclopedia of Archaeal and Bacterial Type Strains, Phase II (KMG-II): from individual species to whole genera.</title>
        <authorList>
            <person name="Goeker M."/>
        </authorList>
    </citation>
    <scope>NUCLEOTIDE SEQUENCE [LARGE SCALE GENOMIC DNA]</scope>
    <source>
        <strain evidence="14 15">DSM 45348</strain>
    </source>
</reference>
<keyword evidence="6 10" id="KW-1133">Transmembrane helix</keyword>
<dbReference type="GO" id="GO:0065002">
    <property type="term" value="P:intracellular protein transmembrane transport"/>
    <property type="evidence" value="ECO:0007669"/>
    <property type="project" value="UniProtKB-UniRule"/>
</dbReference>
<dbReference type="OrthoDB" id="9809248at2"/>
<evidence type="ECO:0000256" key="11">
    <source>
        <dbReference type="RuleBase" id="RU000537"/>
    </source>
</evidence>
<evidence type="ECO:0000256" key="1">
    <source>
        <dbReference type="ARBA" id="ARBA00004141"/>
    </source>
</evidence>
<dbReference type="GO" id="GO:0006605">
    <property type="term" value="P:protein targeting"/>
    <property type="evidence" value="ECO:0007669"/>
    <property type="project" value="UniProtKB-UniRule"/>
</dbReference>
<keyword evidence="15" id="KW-1185">Reference proteome</keyword>
<feature type="transmembrane region" description="Helical" evidence="10">
    <location>
        <begin position="227"/>
        <end position="246"/>
    </location>
</feature>